<dbReference type="EMBL" id="JAJSOF020000013">
    <property type="protein sequence ID" value="KAJ4442757.1"/>
    <property type="molecule type" value="Genomic_DNA"/>
</dbReference>
<name>A0ABQ8TAC3_PERAM</name>
<evidence type="ECO:0000313" key="2">
    <source>
        <dbReference type="EMBL" id="KAJ4442757.1"/>
    </source>
</evidence>
<dbReference type="InterPro" id="IPR057191">
    <property type="entry name" value="DUF7869"/>
</dbReference>
<proteinExistence type="predicted"/>
<evidence type="ECO:0000259" key="1">
    <source>
        <dbReference type="Pfam" id="PF25273"/>
    </source>
</evidence>
<comment type="caution">
    <text evidence="2">The sequence shown here is derived from an EMBL/GenBank/DDBJ whole genome shotgun (WGS) entry which is preliminary data.</text>
</comment>
<dbReference type="Pfam" id="PF25273">
    <property type="entry name" value="DUF7869"/>
    <property type="match status" value="1"/>
</dbReference>
<feature type="domain" description="DUF7869" evidence="1">
    <location>
        <begin position="63"/>
        <end position="139"/>
    </location>
</feature>
<evidence type="ECO:0000313" key="3">
    <source>
        <dbReference type="Proteomes" id="UP001148838"/>
    </source>
</evidence>
<organism evidence="2 3">
    <name type="scientific">Periplaneta americana</name>
    <name type="common">American cockroach</name>
    <name type="synonym">Blatta americana</name>
    <dbReference type="NCBI Taxonomy" id="6978"/>
    <lineage>
        <taxon>Eukaryota</taxon>
        <taxon>Metazoa</taxon>
        <taxon>Ecdysozoa</taxon>
        <taxon>Arthropoda</taxon>
        <taxon>Hexapoda</taxon>
        <taxon>Insecta</taxon>
        <taxon>Pterygota</taxon>
        <taxon>Neoptera</taxon>
        <taxon>Polyneoptera</taxon>
        <taxon>Dictyoptera</taxon>
        <taxon>Blattodea</taxon>
        <taxon>Blattoidea</taxon>
        <taxon>Blattidae</taxon>
        <taxon>Blattinae</taxon>
        <taxon>Periplaneta</taxon>
    </lineage>
</organism>
<reference evidence="2 3" key="1">
    <citation type="journal article" date="2022" name="Allergy">
        <title>Genome assembly and annotation of Periplaneta americana reveal a comprehensive cockroach allergen profile.</title>
        <authorList>
            <person name="Wang L."/>
            <person name="Xiong Q."/>
            <person name="Saelim N."/>
            <person name="Wang L."/>
            <person name="Nong W."/>
            <person name="Wan A.T."/>
            <person name="Shi M."/>
            <person name="Liu X."/>
            <person name="Cao Q."/>
            <person name="Hui J.H.L."/>
            <person name="Sookrung N."/>
            <person name="Leung T.F."/>
            <person name="Tungtrongchitr A."/>
            <person name="Tsui S.K.W."/>
        </authorList>
    </citation>
    <scope>NUCLEOTIDE SEQUENCE [LARGE SCALE GENOMIC DNA]</scope>
    <source>
        <strain evidence="2">PWHHKU_190912</strain>
    </source>
</reference>
<gene>
    <name evidence="2" type="ORF">ANN_04348</name>
</gene>
<dbReference type="Proteomes" id="UP001148838">
    <property type="component" value="Unassembled WGS sequence"/>
</dbReference>
<accession>A0ABQ8TAC3</accession>
<protein>
    <recommendedName>
        <fullName evidence="1">DUF7869 domain-containing protein</fullName>
    </recommendedName>
</protein>
<sequence length="197" mass="22549">MSGSSRAEAVDMSDSAVDSGVVCRRFRRQSNCKRCCHVSLVEEIKWHRVHCVQSTDFITSKNKMVIWSDNCCGQFKNRMIFLCLYLISMGMIDKMEHKFLMVGHSFGSADCDFALLEQCWKITSNNQVLEHVATAIEEARPFRPFKTFRMGGKFFHIDEAASLTINTSKLKISKTTWIMAEKSAPDVVEIREFQSNI</sequence>
<keyword evidence="3" id="KW-1185">Reference proteome</keyword>